<accession>A0A532V1F1</accession>
<dbReference type="Gene3D" id="2.60.40.4060">
    <property type="entry name" value="Reeler domain"/>
    <property type="match status" value="1"/>
</dbReference>
<proteinExistence type="predicted"/>
<reference evidence="3 4" key="1">
    <citation type="submission" date="2017-06" db="EMBL/GenBank/DDBJ databases">
        <title>Novel microbial phyla capable of carbon fixation and sulfur reduction in deep-sea sediments.</title>
        <authorList>
            <person name="Huang J."/>
            <person name="Baker B."/>
            <person name="Wang Y."/>
        </authorList>
    </citation>
    <scope>NUCLEOTIDE SEQUENCE [LARGE SCALE GENOMIC DNA]</scope>
    <source>
        <strain evidence="3">B3_LCP</strain>
    </source>
</reference>
<dbReference type="EMBL" id="NJBN01000003">
    <property type="protein sequence ID" value="TKJ40998.1"/>
    <property type="molecule type" value="Genomic_DNA"/>
</dbReference>
<dbReference type="InterPro" id="IPR042307">
    <property type="entry name" value="Reeler_sf"/>
</dbReference>
<dbReference type="InterPro" id="IPR026444">
    <property type="entry name" value="Secre_tail"/>
</dbReference>
<dbReference type="NCBIfam" id="NF041895">
    <property type="entry name" value="choice_anch_V"/>
    <property type="match status" value="1"/>
</dbReference>
<dbReference type="Pfam" id="PF18962">
    <property type="entry name" value="Por_Secre_tail"/>
    <property type="match status" value="1"/>
</dbReference>
<comment type="caution">
    <text evidence="3">The sequence shown here is derived from an EMBL/GenBank/DDBJ whole genome shotgun (WGS) entry which is preliminary data.</text>
</comment>
<dbReference type="Proteomes" id="UP000319619">
    <property type="component" value="Unassembled WGS sequence"/>
</dbReference>
<name>A0A532V1F1_UNCL8</name>
<feature type="domain" description="Secretion system C-terminal sorting" evidence="2">
    <location>
        <begin position="217"/>
        <end position="292"/>
    </location>
</feature>
<evidence type="ECO:0000259" key="2">
    <source>
        <dbReference type="Pfam" id="PF18962"/>
    </source>
</evidence>
<keyword evidence="1" id="KW-0812">Transmembrane</keyword>
<gene>
    <name evidence="3" type="ORF">CEE37_04860</name>
</gene>
<dbReference type="Gene3D" id="2.60.40.4070">
    <property type="match status" value="1"/>
</dbReference>
<protein>
    <recommendedName>
        <fullName evidence="2">Secretion system C-terminal sorting domain-containing protein</fullName>
    </recommendedName>
</protein>
<evidence type="ECO:0000313" key="4">
    <source>
        <dbReference type="Proteomes" id="UP000319619"/>
    </source>
</evidence>
<feature type="transmembrane region" description="Helical" evidence="1">
    <location>
        <begin position="12"/>
        <end position="31"/>
    </location>
</feature>
<keyword evidence="1" id="KW-1133">Transmembrane helix</keyword>
<dbReference type="NCBIfam" id="TIGR04183">
    <property type="entry name" value="Por_Secre_tail"/>
    <property type="match status" value="1"/>
</dbReference>
<keyword evidence="1" id="KW-0472">Membrane</keyword>
<evidence type="ECO:0000256" key="1">
    <source>
        <dbReference type="SAM" id="Phobius"/>
    </source>
</evidence>
<sequence length="295" mass="31515">MAINSERTTTKFWRFLSVPLTIVFFTGIAWGNVSGPPDGYAGEPTGNLDCTACHSTYPVNSGGGSIDLTGIPDTYTPNETYYANVDVIDFITSTIWGFELTSAVSWNEQGGVLATIPFDPTTQLSENPGDALDYLKQTSMGSYPGSPYAAAWAFQWTAPPPGLGPITFYLAANAGDYDGSTPGDYIYTMTFTSQEGATGVITDHNAKPKTSELVHAYPNPFNSTTTISFSLPVASDINLSVYDLSGNLVANLVEGSRPAGDNSVEFNAADLASGMYIYRLETENAVSTGKLIYLK</sequence>
<evidence type="ECO:0000313" key="3">
    <source>
        <dbReference type="EMBL" id="TKJ40998.1"/>
    </source>
</evidence>
<organism evidence="3 4">
    <name type="scientific">candidate division LCP-89 bacterium B3_LCP</name>
    <dbReference type="NCBI Taxonomy" id="2012998"/>
    <lineage>
        <taxon>Bacteria</taxon>
        <taxon>Pseudomonadati</taxon>
        <taxon>Bacteria division LCP-89</taxon>
    </lineage>
</organism>
<dbReference type="AlphaFoldDB" id="A0A532V1F1"/>